<comment type="caution">
    <text evidence="2">The sequence shown here is derived from an EMBL/GenBank/DDBJ whole genome shotgun (WGS) entry which is preliminary data.</text>
</comment>
<sequence length="682" mass="74016">MSESPSIYMPRQLRPRRMPQSLAAGGESSRIAANRGRTAEQQIASAHHHATNYGMPPLKQPGIRAERLPQAPAARRMAASADNARHQPATAVSISGFLGRQLHDIANQPKYSQEGAAIYAYLLGYVDSDESIYLNRLDQGIQHATDRLPTMAHNTDVVIPLYRGLSKGGFYSSVLRRGYIFRVACLLEDSSAAAHTGPSVQFISIDAKARVSIEPVLPIELDDMPGLLEQLQRGSNISWGPLRKREGRDRSYVCDYGPLLPPAHAVWVAGNSEGDEASIQSAYLDSGMPMSLHIALVYPDDGYRSARVRHFSAVHAAGGPIVYIRLASAELVASSSASAVVTRFTPLDQYSRDITRAIYAAASQHQISIADRFEGAAASPLQEHKPSPLLEKIVASTKSLVSQSPSHIQPARAQNPDIMPAMQTKVCAAGAPCLSASRSDDNIGNSDISELLKEQRQIRALLEEQNNLIKSHVSQTQELIRMSRHQPSPQTVTRRYLRMRGTHTPSLLGIQRRTSDAGDAATAGTTPESHSMRRSNSLSEIVDGIRSFEVEGYEETEHHVGRGYQRRLSFTLPTNAGAADLTLESPLQAPSAASGSLSASSGITSLVTRINRIVSDGTDMVPAASNTFKRPPLPAYGRAQGRSHTYDHKITPTTQKYLDSLEPQGTPQPAQNRSLNASPDTT</sequence>
<feature type="region of interest" description="Disordered" evidence="1">
    <location>
        <begin position="512"/>
        <end position="537"/>
    </location>
</feature>
<evidence type="ECO:0000256" key="1">
    <source>
        <dbReference type="SAM" id="MobiDB-lite"/>
    </source>
</evidence>
<name>A0A9W8HTK2_9FUNG</name>
<feature type="region of interest" description="Disordered" evidence="1">
    <location>
        <begin position="1"/>
        <end position="44"/>
    </location>
</feature>
<dbReference type="AlphaFoldDB" id="A0A9W8HTK2"/>
<feature type="compositionally biased region" description="Polar residues" evidence="1">
    <location>
        <begin position="651"/>
        <end position="682"/>
    </location>
</feature>
<protein>
    <submittedName>
        <fullName evidence="2">Uncharacterized protein</fullName>
    </submittedName>
</protein>
<keyword evidence="3" id="KW-1185">Reference proteome</keyword>
<evidence type="ECO:0000313" key="3">
    <source>
        <dbReference type="Proteomes" id="UP001140094"/>
    </source>
</evidence>
<dbReference type="EMBL" id="JANBUO010001209">
    <property type="protein sequence ID" value="KAJ2799286.1"/>
    <property type="molecule type" value="Genomic_DNA"/>
</dbReference>
<proteinExistence type="predicted"/>
<accession>A0A9W8HTK2</accession>
<feature type="region of interest" description="Disordered" evidence="1">
    <location>
        <begin position="623"/>
        <end position="682"/>
    </location>
</feature>
<gene>
    <name evidence="2" type="ORF">H4R20_004501</name>
</gene>
<dbReference type="OrthoDB" id="10260596at2759"/>
<evidence type="ECO:0000313" key="2">
    <source>
        <dbReference type="EMBL" id="KAJ2799286.1"/>
    </source>
</evidence>
<organism evidence="2 3">
    <name type="scientific">Coemansia guatemalensis</name>
    <dbReference type="NCBI Taxonomy" id="2761395"/>
    <lineage>
        <taxon>Eukaryota</taxon>
        <taxon>Fungi</taxon>
        <taxon>Fungi incertae sedis</taxon>
        <taxon>Zoopagomycota</taxon>
        <taxon>Kickxellomycotina</taxon>
        <taxon>Kickxellomycetes</taxon>
        <taxon>Kickxellales</taxon>
        <taxon>Kickxellaceae</taxon>
        <taxon>Coemansia</taxon>
    </lineage>
</organism>
<feature type="compositionally biased region" description="Low complexity" evidence="1">
    <location>
        <begin position="517"/>
        <end position="526"/>
    </location>
</feature>
<dbReference type="Proteomes" id="UP001140094">
    <property type="component" value="Unassembled WGS sequence"/>
</dbReference>
<reference evidence="2" key="1">
    <citation type="submission" date="2022-07" db="EMBL/GenBank/DDBJ databases">
        <title>Phylogenomic reconstructions and comparative analyses of Kickxellomycotina fungi.</title>
        <authorList>
            <person name="Reynolds N.K."/>
            <person name="Stajich J.E."/>
            <person name="Barry K."/>
            <person name="Grigoriev I.V."/>
            <person name="Crous P."/>
            <person name="Smith M.E."/>
        </authorList>
    </citation>
    <scope>NUCLEOTIDE SEQUENCE</scope>
    <source>
        <strain evidence="2">NRRL 1565</strain>
    </source>
</reference>